<dbReference type="AlphaFoldDB" id="A0A0A1VP00"/>
<dbReference type="Pfam" id="PF05128">
    <property type="entry name" value="DUF697"/>
    <property type="match status" value="1"/>
</dbReference>
<dbReference type="EMBL" id="BBPA01000003">
    <property type="protein sequence ID" value="GAL91442.1"/>
    <property type="molecule type" value="Genomic_DNA"/>
</dbReference>
<dbReference type="RefSeq" id="WP_045356469.1">
    <property type="nucleotide sequence ID" value="NZ_BBPA01000003.1"/>
</dbReference>
<dbReference type="InterPro" id="IPR021147">
    <property type="entry name" value="DUF697"/>
</dbReference>
<evidence type="ECO:0008006" key="7">
    <source>
        <dbReference type="Google" id="ProtNLM"/>
    </source>
</evidence>
<comment type="caution">
    <text evidence="5">The sequence shown here is derived from an EMBL/GenBank/DDBJ whole genome shotgun (WGS) entry which is preliminary data.</text>
</comment>
<comment type="subcellular location">
    <subcellularLocation>
        <location evidence="1">Membrane</location>
        <topology evidence="1">Multi-pass membrane protein</topology>
    </subcellularLocation>
</comment>
<evidence type="ECO:0000313" key="5">
    <source>
        <dbReference type="EMBL" id="GAL91442.1"/>
    </source>
</evidence>
<dbReference type="SUPFAM" id="SSF52540">
    <property type="entry name" value="P-loop containing nucleoside triphosphate hydrolases"/>
    <property type="match status" value="1"/>
</dbReference>
<dbReference type="GO" id="GO:0016020">
    <property type="term" value="C:membrane"/>
    <property type="evidence" value="ECO:0007669"/>
    <property type="project" value="UniProtKB-SubCell"/>
</dbReference>
<organism evidence="5 6">
    <name type="scientific">Microcystis aeruginosa NIES-44</name>
    <dbReference type="NCBI Taxonomy" id="449439"/>
    <lineage>
        <taxon>Bacteria</taxon>
        <taxon>Bacillati</taxon>
        <taxon>Cyanobacteriota</taxon>
        <taxon>Cyanophyceae</taxon>
        <taxon>Oscillatoriophycideae</taxon>
        <taxon>Chroococcales</taxon>
        <taxon>Microcystaceae</taxon>
        <taxon>Microcystis</taxon>
    </lineage>
</organism>
<sequence length="470" mass="52405">MTVRLGKPILVTGIGITIAFTLGETLNSKLSEIGSWGILGAIALGAGIWFWQKPNSKIDFSPPTPLSLEKVKQAISKAEKIINYLAKEDPHQDLTPLKSTLTQLNQEFSRQDLKIAITGARKTGKTALKKLLESGNFGESIAFLETEPLLTFDSTANQKKALAADLVLYLINGDLSDSEWQILQQFDRMHQRVILLLNKQDRLPAETREEILLSLKQRLKETIPAHHILAIAAAPEPLKVRQHQSNGEIKEWTEPQTVVIAPLDNHLRQIIEQEKPELVLGTIWRQALELAKETKQLLNQSRRKKALPVIEQYQWIAATATFANPLAALDLVLAAATNAQMLVDLGAIYQQKMSLEQAKTAMTTLGKMMVQLGMVEVTTQALGTILKGNTITYIAGGTVQGIGAAYLTRLAGLSLIEYFQEQEINEQLNNDWNWTSLQNKVKQVWEQNQRLAFLQDFVKQTSARWSAFSG</sequence>
<dbReference type="Gene3D" id="3.40.50.300">
    <property type="entry name" value="P-loop containing nucleotide triphosphate hydrolases"/>
    <property type="match status" value="1"/>
</dbReference>
<evidence type="ECO:0000256" key="2">
    <source>
        <dbReference type="ARBA" id="ARBA00022692"/>
    </source>
</evidence>
<evidence type="ECO:0000256" key="1">
    <source>
        <dbReference type="ARBA" id="ARBA00004141"/>
    </source>
</evidence>
<name>A0A0A1VP00_MICAE</name>
<dbReference type="Proteomes" id="UP000030321">
    <property type="component" value="Unassembled WGS sequence"/>
</dbReference>
<evidence type="ECO:0000256" key="3">
    <source>
        <dbReference type="ARBA" id="ARBA00022989"/>
    </source>
</evidence>
<protein>
    <recommendedName>
        <fullName evidence="7">DUF697 domain-containing protein</fullName>
    </recommendedName>
</protein>
<dbReference type="InterPro" id="IPR027417">
    <property type="entry name" value="P-loop_NTPase"/>
</dbReference>
<gene>
    <name evidence="5" type="ORF">N44_01450</name>
</gene>
<evidence type="ECO:0000256" key="4">
    <source>
        <dbReference type="ARBA" id="ARBA00023136"/>
    </source>
</evidence>
<keyword evidence="3" id="KW-1133">Transmembrane helix</keyword>
<keyword evidence="2" id="KW-0812">Transmembrane</keyword>
<proteinExistence type="predicted"/>
<reference evidence="6" key="1">
    <citation type="journal article" date="2015" name="Genome">
        <title>Whole Genome Sequence of the Non-Microcystin-Producing Microcystis aeruginosa Strain NIES-44.</title>
        <authorList>
            <person name="Okano K."/>
            <person name="Miyata N."/>
            <person name="Ozaki Y."/>
        </authorList>
    </citation>
    <scope>NUCLEOTIDE SEQUENCE [LARGE SCALE GENOMIC DNA]</scope>
    <source>
        <strain evidence="6">NIES-44</strain>
    </source>
</reference>
<accession>A0A0A1VP00</accession>
<keyword evidence="4" id="KW-0472">Membrane</keyword>
<evidence type="ECO:0000313" key="6">
    <source>
        <dbReference type="Proteomes" id="UP000030321"/>
    </source>
</evidence>